<reference evidence="1 2" key="1">
    <citation type="journal article" date="2018" name="Sci. Rep.">
        <title>Genome sequence of the cauliflower mushroom Sparassis crispa (Hanabiratake) and its association with beneficial usage.</title>
        <authorList>
            <person name="Kiyama R."/>
            <person name="Furutani Y."/>
            <person name="Kawaguchi K."/>
            <person name="Nakanishi T."/>
        </authorList>
    </citation>
    <scope>NUCLEOTIDE SEQUENCE [LARGE SCALE GENOMIC DNA]</scope>
</reference>
<keyword evidence="2" id="KW-1185">Reference proteome</keyword>
<evidence type="ECO:0000313" key="1">
    <source>
        <dbReference type="EMBL" id="GBE83636.1"/>
    </source>
</evidence>
<dbReference type="InParanoid" id="A0A401GN48"/>
<name>A0A401GN48_9APHY</name>
<dbReference type="OrthoDB" id="2684236at2759"/>
<gene>
    <name evidence="1" type="ORF">SCP_0506910</name>
</gene>
<dbReference type="AlphaFoldDB" id="A0A401GN48"/>
<dbReference type="RefSeq" id="XP_027614549.1">
    <property type="nucleotide sequence ID" value="XM_027758748.1"/>
</dbReference>
<dbReference type="GeneID" id="38780553"/>
<organism evidence="1 2">
    <name type="scientific">Sparassis crispa</name>
    <dbReference type="NCBI Taxonomy" id="139825"/>
    <lineage>
        <taxon>Eukaryota</taxon>
        <taxon>Fungi</taxon>
        <taxon>Dikarya</taxon>
        <taxon>Basidiomycota</taxon>
        <taxon>Agaricomycotina</taxon>
        <taxon>Agaricomycetes</taxon>
        <taxon>Polyporales</taxon>
        <taxon>Sparassidaceae</taxon>
        <taxon>Sparassis</taxon>
    </lineage>
</organism>
<accession>A0A401GN48</accession>
<comment type="caution">
    <text evidence="1">The sequence shown here is derived from an EMBL/GenBank/DDBJ whole genome shotgun (WGS) entry which is preliminary data.</text>
</comment>
<sequence length="92" mass="10525">MQSNGGSLCKRSFSTYGRPPVFNRYGQGGIVYALSRHVIQVRINVAQVVRQSIDKMHEFRWTKPGSFNDGVDELVPVHAMARYHERVLDYQA</sequence>
<evidence type="ECO:0000313" key="2">
    <source>
        <dbReference type="Proteomes" id="UP000287166"/>
    </source>
</evidence>
<protein>
    <submittedName>
        <fullName evidence="1">Uncharacterized protein</fullName>
    </submittedName>
</protein>
<dbReference type="Proteomes" id="UP000287166">
    <property type="component" value="Unassembled WGS sequence"/>
</dbReference>
<dbReference type="EMBL" id="BFAD01000005">
    <property type="protein sequence ID" value="GBE83636.1"/>
    <property type="molecule type" value="Genomic_DNA"/>
</dbReference>
<proteinExistence type="predicted"/>